<dbReference type="EMBL" id="CP045699">
    <property type="protein sequence ID" value="QGA64770.1"/>
    <property type="molecule type" value="Genomic_DNA"/>
</dbReference>
<protein>
    <recommendedName>
        <fullName evidence="1">Phage tail fibre protein N-terminal domain-containing protein</fullName>
    </recommendedName>
</protein>
<keyword evidence="3" id="KW-1185">Reference proteome</keyword>
<reference evidence="2 3" key="1">
    <citation type="submission" date="2019-10" db="EMBL/GenBank/DDBJ databases">
        <title>Vibrio sp. nov., isolated from Coralline algae surface.</title>
        <authorList>
            <person name="Geng Y."/>
            <person name="Zhang X."/>
        </authorList>
    </citation>
    <scope>NUCLEOTIDE SEQUENCE [LARGE SCALE GENOMIC DNA]</scope>
    <source>
        <strain evidence="2 3">SM1977</strain>
    </source>
</reference>
<gene>
    <name evidence="2" type="ORF">GFB47_04745</name>
</gene>
<accession>A0A5Q0TD05</accession>
<sequence>MSQAAIPFSFESYLQAKLTAGQSVDLNRIVLANIPNLDHTIPIDRSEALPPANQIVHEQDVDQTGKVNLNAVVYSIVMDTTVGDFDFNAMYLIDKNERTAVGMIVHKELESKIKTDNTSGTQGNSLVKSMLMQFDGAAAATNITVDAQTWQIDYSARLKGIDEDHRLTNLDFYGHDAFASDAFEVTRNGSTSQYFVNSGVGYIGGLRVELSGDQTLTITTKPSAIYAIANRQGSALSAFENVIDLQVSDSALSDYTQNGVDYYVAKIADIESDGTVTDARAKSLSQAKFDDIQQQIDDLNTALNNTNTHVQSVDDELEAHKVASDPHSQYAKRNELLRALAFTPVFNAGVGYVPNPDFVAPSVGQKCYVSEYETAWSLIQNFTNLIDEATKAASITDGSKTYAGWWGYGADETGAYFTTPNKPQYMHDKAAGVYGSAGEFKEDHVQNIEGNINIRGFNEFGTLVSGGTGALRYKSGANTNNTSAQSDIGTQSNVYFDASLSARTDTFTDIMGAFLDSFIWLPKGVF</sequence>
<evidence type="ECO:0000313" key="2">
    <source>
        <dbReference type="EMBL" id="QGA64770.1"/>
    </source>
</evidence>
<dbReference type="Pfam" id="PF12571">
    <property type="entry name" value="Phage_tail_fib"/>
    <property type="match status" value="1"/>
</dbReference>
<organism evidence="2 3">
    <name type="scientific">Vibrio algicola</name>
    <dbReference type="NCBI Taxonomy" id="2662262"/>
    <lineage>
        <taxon>Bacteria</taxon>
        <taxon>Pseudomonadati</taxon>
        <taxon>Pseudomonadota</taxon>
        <taxon>Gammaproteobacteria</taxon>
        <taxon>Vibrionales</taxon>
        <taxon>Vibrionaceae</taxon>
        <taxon>Vibrio</taxon>
    </lineage>
</organism>
<dbReference type="InterPro" id="IPR022225">
    <property type="entry name" value="Phage_tail_fibre_N"/>
</dbReference>
<evidence type="ECO:0000259" key="1">
    <source>
        <dbReference type="Pfam" id="PF12571"/>
    </source>
</evidence>
<dbReference type="AlphaFoldDB" id="A0A5Q0TD05"/>
<name>A0A5Q0TD05_9VIBR</name>
<proteinExistence type="predicted"/>
<feature type="domain" description="Phage tail fibre protein N-terminal" evidence="1">
    <location>
        <begin position="9"/>
        <end position="162"/>
    </location>
</feature>
<dbReference type="RefSeq" id="WP_153446921.1">
    <property type="nucleotide sequence ID" value="NZ_CP045699.1"/>
</dbReference>
<evidence type="ECO:0000313" key="3">
    <source>
        <dbReference type="Proteomes" id="UP000348942"/>
    </source>
</evidence>
<dbReference type="Proteomes" id="UP000348942">
    <property type="component" value="Chromosome 1"/>
</dbReference>